<dbReference type="PANTHER" id="PTHR10683">
    <property type="entry name" value="TRANSALDOLASE"/>
    <property type="match status" value="1"/>
</dbReference>
<protein>
    <submittedName>
        <fullName evidence="2">Fructose-6-phosphate aldolase</fullName>
    </submittedName>
</protein>
<dbReference type="InterPro" id="IPR001585">
    <property type="entry name" value="TAL/FSA"/>
</dbReference>
<organism evidence="2 3">
    <name type="scientific">Sphaerochaeta halotolerans</name>
    <dbReference type="NCBI Taxonomy" id="2293840"/>
    <lineage>
        <taxon>Bacteria</taxon>
        <taxon>Pseudomonadati</taxon>
        <taxon>Spirochaetota</taxon>
        <taxon>Spirochaetia</taxon>
        <taxon>Spirochaetales</taxon>
        <taxon>Sphaerochaetaceae</taxon>
        <taxon>Sphaerochaeta</taxon>
    </lineage>
</organism>
<comment type="caution">
    <text evidence="2">The sequence shown here is derived from an EMBL/GenBank/DDBJ whole genome shotgun (WGS) entry which is preliminary data.</text>
</comment>
<name>A0A372MDV8_9SPIR</name>
<reference evidence="2 3" key="2">
    <citation type="submission" date="2018-09" db="EMBL/GenBank/DDBJ databases">
        <title>Genome of Sphaerochaeta halotolerans strain 4-11.</title>
        <authorList>
            <person name="Nazina T.N."/>
            <person name="Sokolova D.S."/>
        </authorList>
    </citation>
    <scope>NUCLEOTIDE SEQUENCE [LARGE SCALE GENOMIC DNA]</scope>
    <source>
        <strain evidence="2 3">4-11</strain>
    </source>
</reference>
<accession>A0A372MDV8</accession>
<sequence>MDLLLDSADLSAIAHALDHYPLKGVTTNPTMLTAIENGDVLSHLQRIREMIGEERELHVQVMGKDEATMIKEAHHVVSLLGEHTCIAVPVTECGLKVIKQLTSEGIDVTGTTVFSTLQGILAMLSGARYIAVFYDRMLNLDIDAKRVIKELSGFLWTNTSSTQVLAASFRNISELTSAYANGAGACTVRPELLSTGLAMPSITQAVDDFSRDWESVFGERTLLEL</sequence>
<evidence type="ECO:0000313" key="2">
    <source>
        <dbReference type="EMBL" id="RFU93981.1"/>
    </source>
</evidence>
<reference evidence="3" key="1">
    <citation type="submission" date="2018-08" db="EMBL/GenBank/DDBJ databases">
        <authorList>
            <person name="Grouzdev D.S."/>
            <person name="Krutkina M.S."/>
        </authorList>
    </citation>
    <scope>NUCLEOTIDE SEQUENCE [LARGE SCALE GENOMIC DNA]</scope>
    <source>
        <strain evidence="3">4-11</strain>
    </source>
</reference>
<dbReference type="GO" id="GO:0005975">
    <property type="term" value="P:carbohydrate metabolic process"/>
    <property type="evidence" value="ECO:0007669"/>
    <property type="project" value="InterPro"/>
</dbReference>
<dbReference type="EMBL" id="QUWK01000014">
    <property type="protein sequence ID" value="RFU93981.1"/>
    <property type="molecule type" value="Genomic_DNA"/>
</dbReference>
<dbReference type="Gene3D" id="3.20.20.70">
    <property type="entry name" value="Aldolase class I"/>
    <property type="match status" value="1"/>
</dbReference>
<dbReference type="NCBIfam" id="NF009299">
    <property type="entry name" value="PRK12656.1"/>
    <property type="match status" value="1"/>
</dbReference>
<dbReference type="PANTHER" id="PTHR10683:SF28">
    <property type="entry name" value="TRANSALDOLASE C"/>
    <property type="match status" value="1"/>
</dbReference>
<gene>
    <name evidence="2" type="ORF">DYP60_11955</name>
</gene>
<keyword evidence="3" id="KW-1185">Reference proteome</keyword>
<dbReference type="InterPro" id="IPR013785">
    <property type="entry name" value="Aldolase_TIM"/>
</dbReference>
<dbReference type="SUPFAM" id="SSF51569">
    <property type="entry name" value="Aldolase"/>
    <property type="match status" value="1"/>
</dbReference>
<evidence type="ECO:0000313" key="3">
    <source>
        <dbReference type="Proteomes" id="UP000264002"/>
    </source>
</evidence>
<dbReference type="RefSeq" id="WP_117331245.1">
    <property type="nucleotide sequence ID" value="NZ_QUWK01000014.1"/>
</dbReference>
<dbReference type="AlphaFoldDB" id="A0A372MDV8"/>
<dbReference type="PROSITE" id="PS01054">
    <property type="entry name" value="TRANSALDOLASE_1"/>
    <property type="match status" value="1"/>
</dbReference>
<proteinExistence type="predicted"/>
<keyword evidence="1" id="KW-0704">Schiff base</keyword>
<dbReference type="Pfam" id="PF00923">
    <property type="entry name" value="TAL_FSA"/>
    <property type="match status" value="1"/>
</dbReference>
<evidence type="ECO:0000256" key="1">
    <source>
        <dbReference type="ARBA" id="ARBA00023270"/>
    </source>
</evidence>
<dbReference type="InterPro" id="IPR018225">
    <property type="entry name" value="Transaldolase_AS"/>
</dbReference>
<dbReference type="Proteomes" id="UP000264002">
    <property type="component" value="Unassembled WGS sequence"/>
</dbReference>